<dbReference type="Proteomes" id="UP001220010">
    <property type="component" value="Unassembled WGS sequence"/>
</dbReference>
<dbReference type="PANTHER" id="PTHR34614">
    <property type="match status" value="1"/>
</dbReference>
<dbReference type="NCBIfam" id="NF033559">
    <property type="entry name" value="transpos_IS1634"/>
    <property type="match status" value="1"/>
</dbReference>
<name>A0ABT5X984_9EURY</name>
<evidence type="ECO:0000259" key="1">
    <source>
        <dbReference type="Pfam" id="PF01609"/>
    </source>
</evidence>
<dbReference type="SUPFAM" id="SSF53098">
    <property type="entry name" value="Ribonuclease H-like"/>
    <property type="match status" value="1"/>
</dbReference>
<evidence type="ECO:0000313" key="2">
    <source>
        <dbReference type="EMBL" id="MDF0591242.1"/>
    </source>
</evidence>
<protein>
    <submittedName>
        <fullName evidence="2">IS1634 family transposase</fullName>
    </submittedName>
</protein>
<evidence type="ECO:0000313" key="3">
    <source>
        <dbReference type="Proteomes" id="UP001220010"/>
    </source>
</evidence>
<keyword evidence="3" id="KW-1185">Reference proteome</keyword>
<accession>A0ABT5X984</accession>
<dbReference type="RefSeq" id="WP_316966980.1">
    <property type="nucleotide sequence ID" value="NZ_JARFPK010000031.1"/>
</dbReference>
<dbReference type="InterPro" id="IPR012337">
    <property type="entry name" value="RNaseH-like_sf"/>
</dbReference>
<proteinExistence type="predicted"/>
<reference evidence="2 3" key="1">
    <citation type="submission" date="2023-03" db="EMBL/GenBank/DDBJ databases">
        <title>WGS of Methanotrichaceae archaeon Mx.</title>
        <authorList>
            <person name="Sorokin D.Y."/>
            <person name="Merkel A.Y."/>
        </authorList>
    </citation>
    <scope>NUCLEOTIDE SEQUENCE [LARGE SCALE GENOMIC DNA]</scope>
    <source>
        <strain evidence="2 3">Mx</strain>
    </source>
</reference>
<dbReference type="InterPro" id="IPR002559">
    <property type="entry name" value="Transposase_11"/>
</dbReference>
<organism evidence="2 3">
    <name type="scientific">Candidatus Methanocrinis natronophilus</name>
    <dbReference type="NCBI Taxonomy" id="3033396"/>
    <lineage>
        <taxon>Archaea</taxon>
        <taxon>Methanobacteriati</taxon>
        <taxon>Methanobacteriota</taxon>
        <taxon>Stenosarchaea group</taxon>
        <taxon>Methanomicrobia</taxon>
        <taxon>Methanotrichales</taxon>
        <taxon>Methanotrichaceae</taxon>
        <taxon>Methanocrinis</taxon>
    </lineage>
</organism>
<dbReference type="InterPro" id="IPR047654">
    <property type="entry name" value="IS1634_transpos"/>
</dbReference>
<dbReference type="Pfam" id="PF01609">
    <property type="entry name" value="DDE_Tnp_1"/>
    <property type="match status" value="1"/>
</dbReference>
<comment type="caution">
    <text evidence="2">The sequence shown here is derived from an EMBL/GenBank/DDBJ whole genome shotgun (WGS) entry which is preliminary data.</text>
</comment>
<dbReference type="EMBL" id="JARFPK010000031">
    <property type="protein sequence ID" value="MDF0591242.1"/>
    <property type="molecule type" value="Genomic_DNA"/>
</dbReference>
<feature type="domain" description="Transposase IS4-like" evidence="1">
    <location>
        <begin position="206"/>
        <end position="487"/>
    </location>
</feature>
<dbReference type="PANTHER" id="PTHR34614:SF2">
    <property type="entry name" value="TRANSPOSASE IS4-LIKE DOMAIN-CONTAINING PROTEIN"/>
    <property type="match status" value="1"/>
</dbReference>
<gene>
    <name evidence="2" type="ORF">P0O15_08715</name>
</gene>
<sequence>MAIKRHKRGDHVYLAEYKSIRQGDKVISKFVRYIGREDSENTISKPRKRVLDKLELADSYRAGDVQLLWSIAEDLGFVGIIDRICCGLSDVEGPSPGKLLTVWAINRAIDPESATQLERWIPTTVLPKLSGIDPDSFTKDAFLRALDFVCADDRSTKSISDLTAKLDEAFYKKWREDNPLPPGERETLAYDLTTVLFFGVSCPLAELGYNPDRIRRRQANIGLLVSKRDRYPIMHFVFNGSRHSNSTVKNLISSLKKAKIEPGTLIWDRGNVSQKHVEEMVSSGWKLICGVPKTSKKAKELIIETDVPIWPETLVRSSKAGHIYAIKTDDSLFGLDDIAIVYCNRERAVRDADLRNEALAVIGDDLDELSEIGSDWSEKKLHAKMKTIIGSWSNYVSASVSRKDEGKRIAWSYRKHELKKAQKADGKWLLISTDKSLDEDQAVNMYLEKDFIEKVFRVLKSNEEIEPVRHRLEQRVRAYVFVCMLAYRLLAVLQWKLKVASRKEDSWESAHLFLQELSRVNEVEVKFGHEIKTWYLNLTQKMSSTLKDIGKKELFKEAVRLTEP</sequence>